<dbReference type="Gene3D" id="1.20.1250.20">
    <property type="entry name" value="MFS general substrate transporter like domains"/>
    <property type="match status" value="2"/>
</dbReference>
<proteinExistence type="predicted"/>
<feature type="transmembrane region" description="Helical" evidence="5">
    <location>
        <begin position="184"/>
        <end position="204"/>
    </location>
</feature>
<feature type="transmembrane region" description="Helical" evidence="5">
    <location>
        <begin position="62"/>
        <end position="85"/>
    </location>
</feature>
<dbReference type="InterPro" id="IPR020846">
    <property type="entry name" value="MFS_dom"/>
</dbReference>
<gene>
    <name evidence="7" type="ORF">ACFQO6_05895</name>
</gene>
<feature type="transmembrane region" description="Helical" evidence="5">
    <location>
        <begin position="156"/>
        <end position="178"/>
    </location>
</feature>
<organism evidence="7 8">
    <name type="scientific">Nocardioides astragali</name>
    <dbReference type="NCBI Taxonomy" id="1776736"/>
    <lineage>
        <taxon>Bacteria</taxon>
        <taxon>Bacillati</taxon>
        <taxon>Actinomycetota</taxon>
        <taxon>Actinomycetes</taxon>
        <taxon>Propionibacteriales</taxon>
        <taxon>Nocardioidaceae</taxon>
        <taxon>Nocardioides</taxon>
    </lineage>
</organism>
<keyword evidence="4 5" id="KW-0472">Membrane</keyword>
<dbReference type="PANTHER" id="PTHR23528">
    <property type="match status" value="1"/>
</dbReference>
<feature type="transmembrane region" description="Helical" evidence="5">
    <location>
        <begin position="276"/>
        <end position="294"/>
    </location>
</feature>
<feature type="transmembrane region" description="Helical" evidence="5">
    <location>
        <begin position="398"/>
        <end position="417"/>
    </location>
</feature>
<keyword evidence="3 5" id="KW-1133">Transmembrane helix</keyword>
<keyword evidence="8" id="KW-1185">Reference proteome</keyword>
<feature type="transmembrane region" description="Helical" evidence="5">
    <location>
        <begin position="29"/>
        <end position="50"/>
    </location>
</feature>
<evidence type="ECO:0000256" key="2">
    <source>
        <dbReference type="ARBA" id="ARBA00022692"/>
    </source>
</evidence>
<evidence type="ECO:0000313" key="8">
    <source>
        <dbReference type="Proteomes" id="UP001596524"/>
    </source>
</evidence>
<reference evidence="8" key="1">
    <citation type="journal article" date="2019" name="Int. J. Syst. Evol. Microbiol.">
        <title>The Global Catalogue of Microorganisms (GCM) 10K type strain sequencing project: providing services to taxonomists for standard genome sequencing and annotation.</title>
        <authorList>
            <consortium name="The Broad Institute Genomics Platform"/>
            <consortium name="The Broad Institute Genome Sequencing Center for Infectious Disease"/>
            <person name="Wu L."/>
            <person name="Ma J."/>
        </authorList>
    </citation>
    <scope>NUCLEOTIDE SEQUENCE [LARGE SCALE GENOMIC DNA]</scope>
    <source>
        <strain evidence="8">FCH27</strain>
    </source>
</reference>
<feature type="transmembrane region" description="Helical" evidence="5">
    <location>
        <begin position="123"/>
        <end position="144"/>
    </location>
</feature>
<dbReference type="PANTHER" id="PTHR23528:SF1">
    <property type="entry name" value="MAJOR FACILITATOR SUPERFAMILY (MFS) PROFILE DOMAIN-CONTAINING PROTEIN"/>
    <property type="match status" value="1"/>
</dbReference>
<dbReference type="CDD" id="cd06174">
    <property type="entry name" value="MFS"/>
    <property type="match status" value="1"/>
</dbReference>
<dbReference type="EMBL" id="JBHTCH010000004">
    <property type="protein sequence ID" value="MFC7359796.1"/>
    <property type="molecule type" value="Genomic_DNA"/>
</dbReference>
<evidence type="ECO:0000313" key="7">
    <source>
        <dbReference type="EMBL" id="MFC7359796.1"/>
    </source>
</evidence>
<evidence type="ECO:0000256" key="3">
    <source>
        <dbReference type="ARBA" id="ARBA00022989"/>
    </source>
</evidence>
<evidence type="ECO:0000256" key="5">
    <source>
        <dbReference type="SAM" id="Phobius"/>
    </source>
</evidence>
<dbReference type="RefSeq" id="WP_255889913.1">
    <property type="nucleotide sequence ID" value="NZ_JAFMZM010000002.1"/>
</dbReference>
<dbReference type="PROSITE" id="PS50850">
    <property type="entry name" value="MFS"/>
    <property type="match status" value="1"/>
</dbReference>
<dbReference type="InterPro" id="IPR011701">
    <property type="entry name" value="MFS"/>
</dbReference>
<dbReference type="Pfam" id="PF07690">
    <property type="entry name" value="MFS_1"/>
    <property type="match status" value="2"/>
</dbReference>
<keyword evidence="2 5" id="KW-0812">Transmembrane</keyword>
<feature type="transmembrane region" description="Helical" evidence="5">
    <location>
        <begin position="97"/>
        <end position="117"/>
    </location>
</feature>
<sequence length="421" mass="43849">MRDATRPADGAIHVPTRPVDARFVASYSLAYMSVALMLIAPLLVTLALKIRSLVGTEQAPESLALVTGVGGLLTLVAAPLFGRLSDRTGSRFGMRRPWMVLGLTGGVLGITVVATAPVVLVVLIGWCLAQVAFSALQAALVAVLPDQVPVTQRGTVSGVLGITVPVAAVLGTFLVQLFQGSQVAMFLAPCAIGAVLVLLFVATLDDRRLLEDVVRSWSLRDVAAAFPLSPWRVPDFAWAFVGRFLFISAYAFLTTYQAYFLLDRVGSAEAEVPRQVFVATLLQSAVLVVASLLGGRLSDRSGRRKVFVAVAAIMYGAALFVIAAADTFSGFLVGMAISGAGFGAFMAVDLALVADVLPDAADSARDMGLFNIANALPYALAPAVAPVILAASGDSYPVLYAVAGTCALLAAAAVIPIRGVR</sequence>
<name>A0ABW2N4F8_9ACTN</name>
<feature type="transmembrane region" description="Helical" evidence="5">
    <location>
        <begin position="236"/>
        <end position="256"/>
    </location>
</feature>
<feature type="domain" description="Major facilitator superfamily (MFS) profile" evidence="6">
    <location>
        <begin position="21"/>
        <end position="421"/>
    </location>
</feature>
<evidence type="ECO:0000256" key="1">
    <source>
        <dbReference type="ARBA" id="ARBA00004651"/>
    </source>
</evidence>
<feature type="transmembrane region" description="Helical" evidence="5">
    <location>
        <begin position="331"/>
        <end position="357"/>
    </location>
</feature>
<dbReference type="Proteomes" id="UP001596524">
    <property type="component" value="Unassembled WGS sequence"/>
</dbReference>
<evidence type="ECO:0000259" key="6">
    <source>
        <dbReference type="PROSITE" id="PS50850"/>
    </source>
</evidence>
<comment type="caution">
    <text evidence="7">The sequence shown here is derived from an EMBL/GenBank/DDBJ whole genome shotgun (WGS) entry which is preliminary data.</text>
</comment>
<comment type="subcellular location">
    <subcellularLocation>
        <location evidence="1">Cell membrane</location>
        <topology evidence="1">Multi-pass membrane protein</topology>
    </subcellularLocation>
</comment>
<feature type="transmembrane region" description="Helical" evidence="5">
    <location>
        <begin position="369"/>
        <end position="392"/>
    </location>
</feature>
<protein>
    <submittedName>
        <fullName evidence="7">MFS transporter</fullName>
    </submittedName>
</protein>
<accession>A0ABW2N4F8</accession>
<dbReference type="InterPro" id="IPR036259">
    <property type="entry name" value="MFS_trans_sf"/>
</dbReference>
<evidence type="ECO:0000256" key="4">
    <source>
        <dbReference type="ARBA" id="ARBA00023136"/>
    </source>
</evidence>
<feature type="transmembrane region" description="Helical" evidence="5">
    <location>
        <begin position="306"/>
        <end position="325"/>
    </location>
</feature>
<dbReference type="SUPFAM" id="SSF103473">
    <property type="entry name" value="MFS general substrate transporter"/>
    <property type="match status" value="1"/>
</dbReference>